<dbReference type="PANTHER" id="PTHR43537">
    <property type="entry name" value="TRANSCRIPTIONAL REGULATOR, GNTR FAMILY"/>
    <property type="match status" value="1"/>
</dbReference>
<dbReference type="Pfam" id="PF07729">
    <property type="entry name" value="FCD"/>
    <property type="match status" value="1"/>
</dbReference>
<dbReference type="SUPFAM" id="SSF48008">
    <property type="entry name" value="GntR ligand-binding domain-like"/>
    <property type="match status" value="1"/>
</dbReference>
<dbReference type="Proteomes" id="UP001501116">
    <property type="component" value="Unassembled WGS sequence"/>
</dbReference>
<dbReference type="InterPro" id="IPR008920">
    <property type="entry name" value="TF_FadR/GntR_C"/>
</dbReference>
<accession>A0ABN2R0F6</accession>
<evidence type="ECO:0000256" key="3">
    <source>
        <dbReference type="ARBA" id="ARBA00023163"/>
    </source>
</evidence>
<dbReference type="SMART" id="SM00345">
    <property type="entry name" value="HTH_GNTR"/>
    <property type="match status" value="1"/>
</dbReference>
<reference evidence="5 6" key="1">
    <citation type="journal article" date="2019" name="Int. J. Syst. Evol. Microbiol.">
        <title>The Global Catalogue of Microorganisms (GCM) 10K type strain sequencing project: providing services to taxonomists for standard genome sequencing and annotation.</title>
        <authorList>
            <consortium name="The Broad Institute Genomics Platform"/>
            <consortium name="The Broad Institute Genome Sequencing Center for Infectious Disease"/>
            <person name="Wu L."/>
            <person name="Ma J."/>
        </authorList>
    </citation>
    <scope>NUCLEOTIDE SEQUENCE [LARGE SCALE GENOMIC DNA]</scope>
    <source>
        <strain evidence="5 6">JCM 14545</strain>
    </source>
</reference>
<dbReference type="InterPro" id="IPR036388">
    <property type="entry name" value="WH-like_DNA-bd_sf"/>
</dbReference>
<evidence type="ECO:0000313" key="6">
    <source>
        <dbReference type="Proteomes" id="UP001501116"/>
    </source>
</evidence>
<dbReference type="EMBL" id="BAAANN010000013">
    <property type="protein sequence ID" value="GAA1961324.1"/>
    <property type="molecule type" value="Genomic_DNA"/>
</dbReference>
<gene>
    <name evidence="5" type="ORF">GCM10009754_35290</name>
</gene>
<dbReference type="InterPro" id="IPR011711">
    <property type="entry name" value="GntR_C"/>
</dbReference>
<protein>
    <submittedName>
        <fullName evidence="5">GntR family transcriptional regulator</fullName>
    </submittedName>
</protein>
<dbReference type="SUPFAM" id="SSF46785">
    <property type="entry name" value="Winged helix' DNA-binding domain"/>
    <property type="match status" value="1"/>
</dbReference>
<dbReference type="InterPro" id="IPR000524">
    <property type="entry name" value="Tscrpt_reg_HTH_GntR"/>
</dbReference>
<dbReference type="Gene3D" id="1.10.10.10">
    <property type="entry name" value="Winged helix-like DNA-binding domain superfamily/Winged helix DNA-binding domain"/>
    <property type="match status" value="1"/>
</dbReference>
<dbReference type="Gene3D" id="1.20.120.530">
    <property type="entry name" value="GntR ligand-binding domain-like"/>
    <property type="match status" value="1"/>
</dbReference>
<sequence>MDTDAAETLAADRGLLARSGTAERVASILRRRITEGVFLPGTRLSEPALGAALGVSRNTLREAFQLLAHERLTVHQLNRGVFVRELTAADIADLYRTRRAIECAAIRLAGELPAADLAAVARAVADGRGGAAQGNWRDVGTASIHFHQAVADLARSERISGTARQVLAETRLFFVLTEPTSAFFAPFIERHQGILTALESGDHDGAERLLDVYLREAEVQLLDAYERRTR</sequence>
<dbReference type="RefSeq" id="WP_344419315.1">
    <property type="nucleotide sequence ID" value="NZ_BAAANN010000013.1"/>
</dbReference>
<keyword evidence="2" id="KW-0238">DNA-binding</keyword>
<name>A0ABN2R0F6_9PSEU</name>
<dbReference type="PROSITE" id="PS50949">
    <property type="entry name" value="HTH_GNTR"/>
    <property type="match status" value="1"/>
</dbReference>
<dbReference type="CDD" id="cd07377">
    <property type="entry name" value="WHTH_GntR"/>
    <property type="match status" value="1"/>
</dbReference>
<keyword evidence="6" id="KW-1185">Reference proteome</keyword>
<evidence type="ECO:0000313" key="5">
    <source>
        <dbReference type="EMBL" id="GAA1961324.1"/>
    </source>
</evidence>
<keyword evidence="3" id="KW-0804">Transcription</keyword>
<keyword evidence="1" id="KW-0805">Transcription regulation</keyword>
<evidence type="ECO:0000259" key="4">
    <source>
        <dbReference type="PROSITE" id="PS50949"/>
    </source>
</evidence>
<dbReference type="SMART" id="SM00895">
    <property type="entry name" value="FCD"/>
    <property type="match status" value="1"/>
</dbReference>
<comment type="caution">
    <text evidence="5">The sequence shown here is derived from an EMBL/GenBank/DDBJ whole genome shotgun (WGS) entry which is preliminary data.</text>
</comment>
<dbReference type="Pfam" id="PF00392">
    <property type="entry name" value="GntR"/>
    <property type="match status" value="1"/>
</dbReference>
<feature type="domain" description="HTH gntR-type" evidence="4">
    <location>
        <begin position="19"/>
        <end position="86"/>
    </location>
</feature>
<proteinExistence type="predicted"/>
<evidence type="ECO:0000256" key="2">
    <source>
        <dbReference type="ARBA" id="ARBA00023125"/>
    </source>
</evidence>
<dbReference type="InterPro" id="IPR036390">
    <property type="entry name" value="WH_DNA-bd_sf"/>
</dbReference>
<organism evidence="5 6">
    <name type="scientific">Amycolatopsis minnesotensis</name>
    <dbReference type="NCBI Taxonomy" id="337894"/>
    <lineage>
        <taxon>Bacteria</taxon>
        <taxon>Bacillati</taxon>
        <taxon>Actinomycetota</taxon>
        <taxon>Actinomycetes</taxon>
        <taxon>Pseudonocardiales</taxon>
        <taxon>Pseudonocardiaceae</taxon>
        <taxon>Amycolatopsis</taxon>
    </lineage>
</organism>
<evidence type="ECO:0000256" key="1">
    <source>
        <dbReference type="ARBA" id="ARBA00023015"/>
    </source>
</evidence>
<dbReference type="PANTHER" id="PTHR43537:SF45">
    <property type="entry name" value="GNTR FAMILY REGULATORY PROTEIN"/>
    <property type="match status" value="1"/>
</dbReference>